<proteinExistence type="predicted"/>
<accession>A0A0C3S932</accession>
<dbReference type="InterPro" id="IPR045136">
    <property type="entry name" value="Iah1-like"/>
</dbReference>
<reference evidence="2 3" key="1">
    <citation type="journal article" date="2014" name="PLoS Genet.">
        <title>Analysis of the Phlebiopsis gigantea genome, transcriptome and secretome provides insight into its pioneer colonization strategies of wood.</title>
        <authorList>
            <person name="Hori C."/>
            <person name="Ishida T."/>
            <person name="Igarashi K."/>
            <person name="Samejima M."/>
            <person name="Suzuki H."/>
            <person name="Master E."/>
            <person name="Ferreira P."/>
            <person name="Ruiz-Duenas F.J."/>
            <person name="Held B."/>
            <person name="Canessa P."/>
            <person name="Larrondo L.F."/>
            <person name="Schmoll M."/>
            <person name="Druzhinina I.S."/>
            <person name="Kubicek C.P."/>
            <person name="Gaskell J.A."/>
            <person name="Kersten P."/>
            <person name="St John F."/>
            <person name="Glasner J."/>
            <person name="Sabat G."/>
            <person name="Splinter BonDurant S."/>
            <person name="Syed K."/>
            <person name="Yadav J."/>
            <person name="Mgbeahuruike A.C."/>
            <person name="Kovalchuk A."/>
            <person name="Asiegbu F.O."/>
            <person name="Lackner G."/>
            <person name="Hoffmeister D."/>
            <person name="Rencoret J."/>
            <person name="Gutierrez A."/>
            <person name="Sun H."/>
            <person name="Lindquist E."/>
            <person name="Barry K."/>
            <person name="Riley R."/>
            <person name="Grigoriev I.V."/>
            <person name="Henrissat B."/>
            <person name="Kues U."/>
            <person name="Berka R.M."/>
            <person name="Martinez A.T."/>
            <person name="Covert S.F."/>
            <person name="Blanchette R.A."/>
            <person name="Cullen D."/>
        </authorList>
    </citation>
    <scope>NUCLEOTIDE SEQUENCE [LARGE SCALE GENOMIC DNA]</scope>
    <source>
        <strain evidence="2 3">11061_1 CR5-6</strain>
    </source>
</reference>
<dbReference type="Proteomes" id="UP000053257">
    <property type="component" value="Unassembled WGS sequence"/>
</dbReference>
<keyword evidence="3" id="KW-1185">Reference proteome</keyword>
<protein>
    <recommendedName>
        <fullName evidence="1">SGNH hydrolase-type esterase domain-containing protein</fullName>
    </recommendedName>
</protein>
<feature type="domain" description="SGNH hydrolase-type esterase" evidence="1">
    <location>
        <begin position="11"/>
        <end position="211"/>
    </location>
</feature>
<dbReference type="CDD" id="cd01838">
    <property type="entry name" value="Isoamyl_acetate_hydrolase_like"/>
    <property type="match status" value="1"/>
</dbReference>
<dbReference type="Pfam" id="PF13472">
    <property type="entry name" value="Lipase_GDSL_2"/>
    <property type="match status" value="1"/>
</dbReference>
<organism evidence="2 3">
    <name type="scientific">Phlebiopsis gigantea (strain 11061_1 CR5-6)</name>
    <name type="common">White-rot fungus</name>
    <name type="synonym">Peniophora gigantea</name>
    <dbReference type="NCBI Taxonomy" id="745531"/>
    <lineage>
        <taxon>Eukaryota</taxon>
        <taxon>Fungi</taxon>
        <taxon>Dikarya</taxon>
        <taxon>Basidiomycota</taxon>
        <taxon>Agaricomycotina</taxon>
        <taxon>Agaricomycetes</taxon>
        <taxon>Polyporales</taxon>
        <taxon>Phanerochaetaceae</taxon>
        <taxon>Phlebiopsis</taxon>
    </lineage>
</organism>
<evidence type="ECO:0000313" key="3">
    <source>
        <dbReference type="Proteomes" id="UP000053257"/>
    </source>
</evidence>
<dbReference type="Gene3D" id="3.40.50.1110">
    <property type="entry name" value="SGNH hydrolase"/>
    <property type="match status" value="1"/>
</dbReference>
<gene>
    <name evidence="2" type="ORF">PHLGIDRAFT_117612</name>
</gene>
<evidence type="ECO:0000259" key="1">
    <source>
        <dbReference type="Pfam" id="PF13472"/>
    </source>
</evidence>
<dbReference type="InterPro" id="IPR013830">
    <property type="entry name" value="SGNH_hydro"/>
</dbReference>
<dbReference type="PANTHER" id="PTHR14209:SF19">
    <property type="entry name" value="ISOAMYL ACETATE-HYDROLYZING ESTERASE 1 HOMOLOG"/>
    <property type="match status" value="1"/>
</dbReference>
<dbReference type="HOGENOM" id="CLU_051989_0_0_1"/>
<dbReference type="AlphaFoldDB" id="A0A0C3S932"/>
<dbReference type="EMBL" id="KN840487">
    <property type="protein sequence ID" value="KIP07952.1"/>
    <property type="molecule type" value="Genomic_DNA"/>
</dbReference>
<dbReference type="InterPro" id="IPR036514">
    <property type="entry name" value="SGNH_hydro_sf"/>
</dbReference>
<dbReference type="SUPFAM" id="SSF52266">
    <property type="entry name" value="SGNH hydrolase"/>
    <property type="match status" value="1"/>
</dbReference>
<evidence type="ECO:0000313" key="2">
    <source>
        <dbReference type="EMBL" id="KIP07952.1"/>
    </source>
</evidence>
<dbReference type="OrthoDB" id="671439at2759"/>
<dbReference type="PANTHER" id="PTHR14209">
    <property type="entry name" value="ISOAMYL ACETATE-HYDROLYZING ESTERASE 1"/>
    <property type="match status" value="1"/>
</dbReference>
<name>A0A0C3S932_PHLG1</name>
<dbReference type="STRING" id="745531.A0A0C3S932"/>
<sequence length="258" mass="29537">MAGYVQDVIMLLGDSLTQGATVPGGYAQQLTEFYNRKLDVLVRGFSGYNTSWIIPVFEKVFAKASERQNVPKIQLLTIWFGANDAALPGEQQHVPLPKYKQNLSNLIHTVRDPGSQWYSPETRIILITPPPVNTYQWVEFLRNCDPPKDYSDRQFDLTKQYAEAAKEVGEAEKVPVVDAWTLLWEACGQDEHNLPKFLTDGLHLNAEAYKIVFDALMKIISEEYPEIHHDRLDMVYPSWDIITDENYLDLLKDSSSRN</sequence>